<feature type="domain" description="G" evidence="1">
    <location>
        <begin position="65"/>
        <end position="134"/>
    </location>
</feature>
<sequence length="409" mass="45420">MTSISPSQFLVAEADSDYLQTNEHEQPMLQNYLRERLLEIRTRNYSNTGIADAKAIEKISSEFEILVFGPARVGKSTLIRELSGDEQIRTSAGLNTCTQTTTAYTDQFGVRWWDTRGIEQWTEREAHAFLQEKFLDRHIIPRAAIFCRTSGAFANTPVLQLLFRELESLGIALFYVITRWPFLPRREQIAIVDEAIELLGGTATGIYPSKTKTINTNVQQVDIVPTSSGVGCFGSRRASHPLPANASAPIPPPIPLYRALECKPDMSYIVPVNSCSDELGDTSKSGTCPVMNLILLRQLIITKTCRGNDREQKLIDLYKNQMSLFATIGYHAFEVLDDLGYGASSFGLNKKEEEIYRALKQGGKNQHMATPAVKAVIDKVTGTMSFPMTLVSLAGPMISTIAKRQNNGT</sequence>
<accession>A0A819E331</accession>
<reference evidence="2" key="1">
    <citation type="submission" date="2021-02" db="EMBL/GenBank/DDBJ databases">
        <authorList>
            <person name="Nowell W R."/>
        </authorList>
    </citation>
    <scope>NUCLEOTIDE SEQUENCE</scope>
</reference>
<evidence type="ECO:0000259" key="1">
    <source>
        <dbReference type="Pfam" id="PF01926"/>
    </source>
</evidence>
<organism evidence="2 3">
    <name type="scientific">Rotaria sordida</name>
    <dbReference type="NCBI Taxonomy" id="392033"/>
    <lineage>
        <taxon>Eukaryota</taxon>
        <taxon>Metazoa</taxon>
        <taxon>Spiralia</taxon>
        <taxon>Gnathifera</taxon>
        <taxon>Rotifera</taxon>
        <taxon>Eurotatoria</taxon>
        <taxon>Bdelloidea</taxon>
        <taxon>Philodinida</taxon>
        <taxon>Philodinidae</taxon>
        <taxon>Rotaria</taxon>
    </lineage>
</organism>
<dbReference type="CDD" id="cd00882">
    <property type="entry name" value="Ras_like_GTPase"/>
    <property type="match status" value="1"/>
</dbReference>
<dbReference type="AlphaFoldDB" id="A0A819E331"/>
<dbReference type="Pfam" id="PF01926">
    <property type="entry name" value="MMR_HSR1"/>
    <property type="match status" value="1"/>
</dbReference>
<dbReference type="Proteomes" id="UP000663836">
    <property type="component" value="Unassembled WGS sequence"/>
</dbReference>
<protein>
    <recommendedName>
        <fullName evidence="1">G domain-containing protein</fullName>
    </recommendedName>
</protein>
<dbReference type="SUPFAM" id="SSF52540">
    <property type="entry name" value="P-loop containing nucleoside triphosphate hydrolases"/>
    <property type="match status" value="1"/>
</dbReference>
<dbReference type="EMBL" id="CAJOBD010001954">
    <property type="protein sequence ID" value="CAF3843836.1"/>
    <property type="molecule type" value="Genomic_DNA"/>
</dbReference>
<evidence type="ECO:0000313" key="3">
    <source>
        <dbReference type="Proteomes" id="UP000663836"/>
    </source>
</evidence>
<gene>
    <name evidence="2" type="ORF">JBS370_LOCUS17821</name>
</gene>
<name>A0A819E331_9BILA</name>
<dbReference type="GO" id="GO:0005525">
    <property type="term" value="F:GTP binding"/>
    <property type="evidence" value="ECO:0007669"/>
    <property type="project" value="InterPro"/>
</dbReference>
<proteinExistence type="predicted"/>
<evidence type="ECO:0000313" key="2">
    <source>
        <dbReference type="EMBL" id="CAF3843836.1"/>
    </source>
</evidence>
<dbReference type="InterPro" id="IPR027417">
    <property type="entry name" value="P-loop_NTPase"/>
</dbReference>
<comment type="caution">
    <text evidence="2">The sequence shown here is derived from an EMBL/GenBank/DDBJ whole genome shotgun (WGS) entry which is preliminary data.</text>
</comment>
<dbReference type="Gene3D" id="3.40.50.300">
    <property type="entry name" value="P-loop containing nucleotide triphosphate hydrolases"/>
    <property type="match status" value="1"/>
</dbReference>
<dbReference type="InterPro" id="IPR006073">
    <property type="entry name" value="GTP-bd"/>
</dbReference>